<evidence type="ECO:0000313" key="2">
    <source>
        <dbReference type="Proteomes" id="UP001341840"/>
    </source>
</evidence>
<keyword evidence="2" id="KW-1185">Reference proteome</keyword>
<name>A0ABU6UM62_9FABA</name>
<evidence type="ECO:0000313" key="1">
    <source>
        <dbReference type="EMBL" id="MED6161650.1"/>
    </source>
</evidence>
<dbReference type="EMBL" id="JASCZI010121416">
    <property type="protein sequence ID" value="MED6161650.1"/>
    <property type="molecule type" value="Genomic_DNA"/>
</dbReference>
<accession>A0ABU6UM62</accession>
<protein>
    <submittedName>
        <fullName evidence="1">Uncharacterized protein</fullName>
    </submittedName>
</protein>
<proteinExistence type="predicted"/>
<comment type="caution">
    <text evidence="1">The sequence shown here is derived from an EMBL/GenBank/DDBJ whole genome shotgun (WGS) entry which is preliminary data.</text>
</comment>
<organism evidence="1 2">
    <name type="scientific">Stylosanthes scabra</name>
    <dbReference type="NCBI Taxonomy" id="79078"/>
    <lineage>
        <taxon>Eukaryota</taxon>
        <taxon>Viridiplantae</taxon>
        <taxon>Streptophyta</taxon>
        <taxon>Embryophyta</taxon>
        <taxon>Tracheophyta</taxon>
        <taxon>Spermatophyta</taxon>
        <taxon>Magnoliopsida</taxon>
        <taxon>eudicotyledons</taxon>
        <taxon>Gunneridae</taxon>
        <taxon>Pentapetalae</taxon>
        <taxon>rosids</taxon>
        <taxon>fabids</taxon>
        <taxon>Fabales</taxon>
        <taxon>Fabaceae</taxon>
        <taxon>Papilionoideae</taxon>
        <taxon>50 kb inversion clade</taxon>
        <taxon>dalbergioids sensu lato</taxon>
        <taxon>Dalbergieae</taxon>
        <taxon>Pterocarpus clade</taxon>
        <taxon>Stylosanthes</taxon>
    </lineage>
</organism>
<gene>
    <name evidence="1" type="ORF">PIB30_062758</name>
</gene>
<reference evidence="1 2" key="1">
    <citation type="journal article" date="2023" name="Plants (Basel)">
        <title>Bridging the Gap: Combining Genomics and Transcriptomics Approaches to Understand Stylosanthes scabra, an Orphan Legume from the Brazilian Caatinga.</title>
        <authorList>
            <person name="Ferreira-Neto J.R.C."/>
            <person name="da Silva M.D."/>
            <person name="Binneck E."/>
            <person name="de Melo N.F."/>
            <person name="da Silva R.H."/>
            <person name="de Melo A.L.T.M."/>
            <person name="Pandolfi V."/>
            <person name="Bustamante F.O."/>
            <person name="Brasileiro-Vidal A.C."/>
            <person name="Benko-Iseppon A.M."/>
        </authorList>
    </citation>
    <scope>NUCLEOTIDE SEQUENCE [LARGE SCALE GENOMIC DNA]</scope>
    <source>
        <tissue evidence="1">Leaves</tissue>
    </source>
</reference>
<sequence length="110" mass="12523">MDQLKKYALDPHQHPGQHAVNAEWRWVAGWLRPGSVRRAGRRESGLRAGLEGMRVNEPQLLILPADPMAQIGSRRREKPNRVWRFLATRLAMFGNGVGGEEWKYVVVNGI</sequence>
<dbReference type="Proteomes" id="UP001341840">
    <property type="component" value="Unassembled WGS sequence"/>
</dbReference>